<protein>
    <submittedName>
        <fullName evidence="2">F-box only protein 39</fullName>
    </submittedName>
</protein>
<comment type="caution">
    <text evidence="2">The sequence shown here is derived from an EMBL/GenBank/DDBJ whole genome shotgun (WGS) entry which is preliminary data.</text>
</comment>
<keyword evidence="3" id="KW-1185">Reference proteome</keyword>
<accession>A0AAD8F594</accession>
<dbReference type="GO" id="GO:0031398">
    <property type="term" value="P:positive regulation of protein ubiquitination"/>
    <property type="evidence" value="ECO:0007669"/>
    <property type="project" value="TreeGrafter"/>
</dbReference>
<dbReference type="PANTHER" id="PTHR20933:SF4">
    <property type="entry name" value="F-BOX INVOLVED IN POLYQ PATHOGENESIS, ISOFORM A"/>
    <property type="match status" value="1"/>
</dbReference>
<proteinExistence type="predicted"/>
<dbReference type="Gene3D" id="3.80.10.10">
    <property type="entry name" value="Ribonuclease Inhibitor"/>
    <property type="match status" value="1"/>
</dbReference>
<dbReference type="SMART" id="SM00256">
    <property type="entry name" value="FBOX"/>
    <property type="match status" value="1"/>
</dbReference>
<dbReference type="SUPFAM" id="SSF52047">
    <property type="entry name" value="RNI-like"/>
    <property type="match status" value="1"/>
</dbReference>
<feature type="domain" description="F-box" evidence="1">
    <location>
        <begin position="18"/>
        <end position="65"/>
    </location>
</feature>
<dbReference type="PROSITE" id="PS50181">
    <property type="entry name" value="FBOX"/>
    <property type="match status" value="1"/>
</dbReference>
<evidence type="ECO:0000259" key="1">
    <source>
        <dbReference type="PROSITE" id="PS50181"/>
    </source>
</evidence>
<dbReference type="Pfam" id="PF12937">
    <property type="entry name" value="F-box-like"/>
    <property type="match status" value="1"/>
</dbReference>
<dbReference type="Gene3D" id="1.20.1280.50">
    <property type="match status" value="1"/>
</dbReference>
<dbReference type="Proteomes" id="UP001233172">
    <property type="component" value="Unassembled WGS sequence"/>
</dbReference>
<evidence type="ECO:0000313" key="3">
    <source>
        <dbReference type="Proteomes" id="UP001233172"/>
    </source>
</evidence>
<dbReference type="InterPro" id="IPR036047">
    <property type="entry name" value="F-box-like_dom_sf"/>
</dbReference>
<dbReference type="AlphaFoldDB" id="A0AAD8F594"/>
<name>A0AAD8F594_BIOPF</name>
<dbReference type="InterPro" id="IPR032675">
    <property type="entry name" value="LRR_dom_sf"/>
</dbReference>
<evidence type="ECO:0000313" key="2">
    <source>
        <dbReference type="EMBL" id="KAK0050569.1"/>
    </source>
</evidence>
<dbReference type="InterPro" id="IPR001810">
    <property type="entry name" value="F-box_dom"/>
</dbReference>
<gene>
    <name evidence="2" type="ORF">Bpfe_019906</name>
</gene>
<reference evidence="2" key="1">
    <citation type="journal article" date="2023" name="PLoS Negl. Trop. Dis.">
        <title>A genome sequence for Biomphalaria pfeifferi, the major vector snail for the human-infecting parasite Schistosoma mansoni.</title>
        <authorList>
            <person name="Bu L."/>
            <person name="Lu L."/>
            <person name="Laidemitt M.R."/>
            <person name="Zhang S.M."/>
            <person name="Mutuku M."/>
            <person name="Mkoji G."/>
            <person name="Steinauer M."/>
            <person name="Loker E.S."/>
        </authorList>
    </citation>
    <scope>NUCLEOTIDE SEQUENCE</scope>
    <source>
        <strain evidence="2">KasaAsao</strain>
    </source>
</reference>
<dbReference type="PANTHER" id="PTHR20933">
    <property type="entry name" value="F-BOX ONLY PROTEIN 33"/>
    <property type="match status" value="1"/>
</dbReference>
<reference evidence="2" key="2">
    <citation type="submission" date="2023-04" db="EMBL/GenBank/DDBJ databases">
        <authorList>
            <person name="Bu L."/>
            <person name="Lu L."/>
            <person name="Laidemitt M.R."/>
            <person name="Zhang S.M."/>
            <person name="Mutuku M."/>
            <person name="Mkoji G."/>
            <person name="Steinauer M."/>
            <person name="Loker E.S."/>
        </authorList>
    </citation>
    <scope>NUCLEOTIDE SEQUENCE</scope>
    <source>
        <strain evidence="2">KasaAsao</strain>
        <tissue evidence="2">Whole Snail</tissue>
    </source>
</reference>
<sequence>MAQQISTTQQQVLQVFNETSLSSFPMELLEYIFSFLHRDDLLRAMSVCTNWQSLIKSSPNLWRSQTFIFDCSLHVKKKKKVDMLFCTQNFGPHFQTLSVRCRHTDVPNCDCTKMAQQVHLFLTGLRSPELTSFKVYDLQLLQWFCPNKIVPKQISSKLIQMLSSGCRLKVFKMPDTRWPVTEGRQVLDIVFQNSRNTLETLNIAEYFYAHGRFPATWDWFATGLTSLTNLTKLSISLFYLTDELIVSLARVRRGQLAKLSLTANFELWNFHIEQDSWKCLLKACPNIKVSFKIVGYVDNPRVSISALFDSVLPVTKLQIKIPHDSYSRDLPEMGILLEHVRTHYGPWLKSFILVVNNKKEENFDQSLIKLVRDCPHLALVKALVSYYSEDTVKIINRMVSQRRQPPTRH</sequence>
<dbReference type="SUPFAM" id="SSF81383">
    <property type="entry name" value="F-box domain"/>
    <property type="match status" value="1"/>
</dbReference>
<dbReference type="EMBL" id="JASAOG010000112">
    <property type="protein sequence ID" value="KAK0050569.1"/>
    <property type="molecule type" value="Genomic_DNA"/>
</dbReference>
<organism evidence="2 3">
    <name type="scientific">Biomphalaria pfeifferi</name>
    <name type="common">Bloodfluke planorb</name>
    <name type="synonym">Freshwater snail</name>
    <dbReference type="NCBI Taxonomy" id="112525"/>
    <lineage>
        <taxon>Eukaryota</taxon>
        <taxon>Metazoa</taxon>
        <taxon>Spiralia</taxon>
        <taxon>Lophotrochozoa</taxon>
        <taxon>Mollusca</taxon>
        <taxon>Gastropoda</taxon>
        <taxon>Heterobranchia</taxon>
        <taxon>Euthyneura</taxon>
        <taxon>Panpulmonata</taxon>
        <taxon>Hygrophila</taxon>
        <taxon>Lymnaeoidea</taxon>
        <taxon>Planorbidae</taxon>
        <taxon>Biomphalaria</taxon>
    </lineage>
</organism>